<evidence type="ECO:0000256" key="1">
    <source>
        <dbReference type="ARBA" id="ARBA00022679"/>
    </source>
</evidence>
<name>A0ABR8VTQ4_9GAMM</name>
<dbReference type="Proteomes" id="UP000621930">
    <property type="component" value="Unassembled WGS sequence"/>
</dbReference>
<sequence>MKIPKIIHQIHTKGINFLSEEDRTARAVLLKNNPDWEYRFYDYNDMVDFVKNHYSSRYLNAFLKINPLYGAAQTDYFRYLLLYSLGGAYFDLKSFTTCSLSDILLEDDELLVFEWQGGAAEYEEFGKHTQIKRGKEYQQWNIISSPGNKYLANVVEKITENLENYTYIKFGYGWSGVLKTTGPIPYTNAIDEVTDKHGLRCLGSSCQNGIIYRDNTLPRRLDRSHYSRQTKPIISSESLLEKIEAEILLILFKIFNFIKRYLRKMIY</sequence>
<dbReference type="SUPFAM" id="SSF53448">
    <property type="entry name" value="Nucleotide-diphospho-sugar transferases"/>
    <property type="match status" value="1"/>
</dbReference>
<keyword evidence="3" id="KW-1185">Reference proteome</keyword>
<protein>
    <recommendedName>
        <fullName evidence="4">Glycosyl transferase</fullName>
    </recommendedName>
</protein>
<dbReference type="InterPro" id="IPR051706">
    <property type="entry name" value="Glycosyltransferase_domain"/>
</dbReference>
<evidence type="ECO:0000313" key="2">
    <source>
        <dbReference type="EMBL" id="MBD8008145.1"/>
    </source>
</evidence>
<accession>A0ABR8VTQ4</accession>
<dbReference type="Pfam" id="PF04488">
    <property type="entry name" value="Gly_transf_sug"/>
    <property type="match status" value="1"/>
</dbReference>
<comment type="caution">
    <text evidence="2">The sequence shown here is derived from an EMBL/GenBank/DDBJ whole genome shotgun (WGS) entry which is preliminary data.</text>
</comment>
<keyword evidence="1" id="KW-0808">Transferase</keyword>
<gene>
    <name evidence="2" type="ORF">H9629_02080</name>
</gene>
<dbReference type="RefSeq" id="WP_191730448.1">
    <property type="nucleotide sequence ID" value="NZ_JACSPT010000002.1"/>
</dbReference>
<dbReference type="EMBL" id="JACSPT010000002">
    <property type="protein sequence ID" value="MBD8008145.1"/>
    <property type="molecule type" value="Genomic_DNA"/>
</dbReference>
<dbReference type="PANTHER" id="PTHR32385">
    <property type="entry name" value="MANNOSYL PHOSPHORYLINOSITOL CERAMIDE SYNTHASE"/>
    <property type="match status" value="1"/>
</dbReference>
<proteinExistence type="predicted"/>
<dbReference type="InterPro" id="IPR029044">
    <property type="entry name" value="Nucleotide-diphossugar_trans"/>
</dbReference>
<dbReference type="Gene3D" id="3.90.550.20">
    <property type="match status" value="1"/>
</dbReference>
<evidence type="ECO:0000313" key="3">
    <source>
        <dbReference type="Proteomes" id="UP000621930"/>
    </source>
</evidence>
<dbReference type="InterPro" id="IPR007577">
    <property type="entry name" value="GlycoTrfase_DXD_sugar-bd_CS"/>
</dbReference>
<organism evidence="2 3">
    <name type="scientific">Acinetobacter pecorum</name>
    <dbReference type="NCBI Taxonomy" id="2762215"/>
    <lineage>
        <taxon>Bacteria</taxon>
        <taxon>Pseudomonadati</taxon>
        <taxon>Pseudomonadota</taxon>
        <taxon>Gammaproteobacteria</taxon>
        <taxon>Moraxellales</taxon>
        <taxon>Moraxellaceae</taxon>
        <taxon>Acinetobacter</taxon>
    </lineage>
</organism>
<evidence type="ECO:0008006" key="4">
    <source>
        <dbReference type="Google" id="ProtNLM"/>
    </source>
</evidence>
<dbReference type="PANTHER" id="PTHR32385:SF15">
    <property type="entry name" value="INOSITOL PHOSPHOCERAMIDE MANNOSYLTRANSFERASE 1"/>
    <property type="match status" value="1"/>
</dbReference>
<reference evidence="2 3" key="1">
    <citation type="submission" date="2020-08" db="EMBL/GenBank/DDBJ databases">
        <title>A Genomic Blueprint of the Chicken Gut Microbiome.</title>
        <authorList>
            <person name="Gilroy R."/>
            <person name="Ravi A."/>
            <person name="Getino M."/>
            <person name="Pursley I."/>
            <person name="Horton D.L."/>
            <person name="Alikhan N.-F."/>
            <person name="Baker D."/>
            <person name="Gharbi K."/>
            <person name="Hall N."/>
            <person name="Watson M."/>
            <person name="Adriaenssens E.M."/>
            <person name="Foster-Nyarko E."/>
            <person name="Jarju S."/>
            <person name="Secka A."/>
            <person name="Antonio M."/>
            <person name="Oren A."/>
            <person name="Chaudhuri R."/>
            <person name="La Ragione R.M."/>
            <person name="Hildebrand F."/>
            <person name="Pallen M.J."/>
        </authorList>
    </citation>
    <scope>NUCLEOTIDE SEQUENCE [LARGE SCALE GENOMIC DNA]</scope>
    <source>
        <strain evidence="2 3">Sa1BUA6</strain>
    </source>
</reference>